<dbReference type="AlphaFoldDB" id="A0A067JDM8"/>
<evidence type="ECO:0000313" key="2">
    <source>
        <dbReference type="Proteomes" id="UP000027138"/>
    </source>
</evidence>
<reference evidence="1 2" key="1">
    <citation type="journal article" date="2014" name="PLoS ONE">
        <title>Global Analysis of Gene Expression Profiles in Physic Nut (Jatropha curcas L.) Seedlings Exposed to Salt Stress.</title>
        <authorList>
            <person name="Zhang L."/>
            <person name="Zhang C."/>
            <person name="Wu P."/>
            <person name="Chen Y."/>
            <person name="Li M."/>
            <person name="Jiang H."/>
            <person name="Wu G."/>
        </authorList>
    </citation>
    <scope>NUCLEOTIDE SEQUENCE [LARGE SCALE GENOMIC DNA]</scope>
    <source>
        <strain evidence="2">cv. GZQX0401</strain>
        <tissue evidence="1">Young leaves</tissue>
    </source>
</reference>
<keyword evidence="2" id="KW-1185">Reference proteome</keyword>
<dbReference type="Proteomes" id="UP000027138">
    <property type="component" value="Unassembled WGS sequence"/>
</dbReference>
<dbReference type="EMBL" id="KK915534">
    <property type="protein sequence ID" value="KDP21947.1"/>
    <property type="molecule type" value="Genomic_DNA"/>
</dbReference>
<organism evidence="1 2">
    <name type="scientific">Jatropha curcas</name>
    <name type="common">Barbados nut</name>
    <dbReference type="NCBI Taxonomy" id="180498"/>
    <lineage>
        <taxon>Eukaryota</taxon>
        <taxon>Viridiplantae</taxon>
        <taxon>Streptophyta</taxon>
        <taxon>Embryophyta</taxon>
        <taxon>Tracheophyta</taxon>
        <taxon>Spermatophyta</taxon>
        <taxon>Magnoliopsida</taxon>
        <taxon>eudicotyledons</taxon>
        <taxon>Gunneridae</taxon>
        <taxon>Pentapetalae</taxon>
        <taxon>rosids</taxon>
        <taxon>fabids</taxon>
        <taxon>Malpighiales</taxon>
        <taxon>Euphorbiaceae</taxon>
        <taxon>Crotonoideae</taxon>
        <taxon>Jatropheae</taxon>
        <taxon>Jatropha</taxon>
    </lineage>
</organism>
<sequence>MRYALMEQWNDCTHTFVFGFGEMTLTPVDYAAITSLRFTGPVPLLDAQYQTAAIGAQLFRSLLGVTTQTRYTVQGYMSYETVWSYEYCIFPGGLSGDSPIESRRIPRYLAHCHHTYASGEDPEYWRSFLNDRDLSDLSLEPWDCEAWRTYPGREDCMLGRGYWADRYFLGERVFDTPIAPTRRRVPHAPPQHMCLLEGLTREDLEVEYRGFSANDFLSASDFPAYFASQMQARLPEVLEYTHTCGKLLLQYSWTLSTHTCAGSKISGDLSAVRLCPVLYRSALL</sequence>
<proteinExistence type="predicted"/>
<evidence type="ECO:0008006" key="3">
    <source>
        <dbReference type="Google" id="ProtNLM"/>
    </source>
</evidence>
<evidence type="ECO:0000313" key="1">
    <source>
        <dbReference type="EMBL" id="KDP21947.1"/>
    </source>
</evidence>
<accession>A0A067JDM8</accession>
<gene>
    <name evidence="1" type="ORF">JCGZ_03280</name>
</gene>
<protein>
    <recommendedName>
        <fullName evidence="3">Aminotransferase-like plant mobile domain-containing protein</fullName>
    </recommendedName>
</protein>
<name>A0A067JDM8_JATCU</name>